<dbReference type="EMBL" id="BGZK01001871">
    <property type="protein sequence ID" value="GBP87606.1"/>
    <property type="molecule type" value="Genomic_DNA"/>
</dbReference>
<evidence type="ECO:0000313" key="2">
    <source>
        <dbReference type="Proteomes" id="UP000299102"/>
    </source>
</evidence>
<comment type="caution">
    <text evidence="1">The sequence shown here is derived from an EMBL/GenBank/DDBJ whole genome shotgun (WGS) entry which is preliminary data.</text>
</comment>
<reference evidence="1 2" key="1">
    <citation type="journal article" date="2019" name="Commun. Biol.">
        <title>The bagworm genome reveals a unique fibroin gene that provides high tensile strength.</title>
        <authorList>
            <person name="Kono N."/>
            <person name="Nakamura H."/>
            <person name="Ohtoshi R."/>
            <person name="Tomita M."/>
            <person name="Numata K."/>
            <person name="Arakawa K."/>
        </authorList>
    </citation>
    <scope>NUCLEOTIDE SEQUENCE [LARGE SCALE GENOMIC DNA]</scope>
</reference>
<sequence length="173" mass="19136">MEAYNPRLFSGMKRLWVENSVVKNLTRQQQHTAVVKDNIALKFCVSLSPAHVVINSNANGIDFEPRSREKRPLSFHLEPKVKTPASCLGNRVKPSVPDGVSERGNGSLYVLFAPPRIVVLPVLTTPRCRQPTPPTIFLDSRAWILSPPRWTGVFQEVDKIVLVSTAITSGPAA</sequence>
<protein>
    <submittedName>
        <fullName evidence="1">Uncharacterized protein</fullName>
    </submittedName>
</protein>
<evidence type="ECO:0000313" key="1">
    <source>
        <dbReference type="EMBL" id="GBP87606.1"/>
    </source>
</evidence>
<accession>A0A4C1ZGG9</accession>
<gene>
    <name evidence="1" type="ORF">EVAR_99581_1</name>
</gene>
<dbReference type="AlphaFoldDB" id="A0A4C1ZGG9"/>
<proteinExistence type="predicted"/>
<organism evidence="1 2">
    <name type="scientific">Eumeta variegata</name>
    <name type="common">Bagworm moth</name>
    <name type="synonym">Eumeta japonica</name>
    <dbReference type="NCBI Taxonomy" id="151549"/>
    <lineage>
        <taxon>Eukaryota</taxon>
        <taxon>Metazoa</taxon>
        <taxon>Ecdysozoa</taxon>
        <taxon>Arthropoda</taxon>
        <taxon>Hexapoda</taxon>
        <taxon>Insecta</taxon>
        <taxon>Pterygota</taxon>
        <taxon>Neoptera</taxon>
        <taxon>Endopterygota</taxon>
        <taxon>Lepidoptera</taxon>
        <taxon>Glossata</taxon>
        <taxon>Ditrysia</taxon>
        <taxon>Tineoidea</taxon>
        <taxon>Psychidae</taxon>
        <taxon>Oiketicinae</taxon>
        <taxon>Eumeta</taxon>
    </lineage>
</organism>
<name>A0A4C1ZGG9_EUMVA</name>
<dbReference type="Proteomes" id="UP000299102">
    <property type="component" value="Unassembled WGS sequence"/>
</dbReference>
<keyword evidence="2" id="KW-1185">Reference proteome</keyword>